<evidence type="ECO:0000313" key="1">
    <source>
        <dbReference type="EMBL" id="KAJ8405011.1"/>
    </source>
</evidence>
<reference evidence="1" key="1">
    <citation type="journal article" date="2023" name="Science">
        <title>Genome structures resolve the early diversification of teleost fishes.</title>
        <authorList>
            <person name="Parey E."/>
            <person name="Louis A."/>
            <person name="Montfort J."/>
            <person name="Bouchez O."/>
            <person name="Roques C."/>
            <person name="Iampietro C."/>
            <person name="Lluch J."/>
            <person name="Castinel A."/>
            <person name="Donnadieu C."/>
            <person name="Desvignes T."/>
            <person name="Floi Bucao C."/>
            <person name="Jouanno E."/>
            <person name="Wen M."/>
            <person name="Mejri S."/>
            <person name="Dirks R."/>
            <person name="Jansen H."/>
            <person name="Henkel C."/>
            <person name="Chen W.J."/>
            <person name="Zahm M."/>
            <person name="Cabau C."/>
            <person name="Klopp C."/>
            <person name="Thompson A.W."/>
            <person name="Robinson-Rechavi M."/>
            <person name="Braasch I."/>
            <person name="Lecointre G."/>
            <person name="Bobe J."/>
            <person name="Postlethwait J.H."/>
            <person name="Berthelot C."/>
            <person name="Roest Crollius H."/>
            <person name="Guiguen Y."/>
        </authorList>
    </citation>
    <scope>NUCLEOTIDE SEQUENCE</scope>
    <source>
        <strain evidence="1">NC1722</strain>
    </source>
</reference>
<dbReference type="Proteomes" id="UP001221898">
    <property type="component" value="Unassembled WGS sequence"/>
</dbReference>
<dbReference type="AlphaFoldDB" id="A0AAD7WPU5"/>
<organism evidence="1 2">
    <name type="scientific">Aldrovandia affinis</name>
    <dbReference type="NCBI Taxonomy" id="143900"/>
    <lineage>
        <taxon>Eukaryota</taxon>
        <taxon>Metazoa</taxon>
        <taxon>Chordata</taxon>
        <taxon>Craniata</taxon>
        <taxon>Vertebrata</taxon>
        <taxon>Euteleostomi</taxon>
        <taxon>Actinopterygii</taxon>
        <taxon>Neopterygii</taxon>
        <taxon>Teleostei</taxon>
        <taxon>Notacanthiformes</taxon>
        <taxon>Halosauridae</taxon>
        <taxon>Aldrovandia</taxon>
    </lineage>
</organism>
<sequence>MEEAHREVRAGGFGGVGEATALGPLVMLKLPVGNGVEKLKCFCLLLAQSSAISEGTDDTYGSLAGLEPLPPATGPCEMNASHDALWCGASGCPLGTRQGGTRNPSRWQEHGDECHRKAGFGPKRGHGFKSLLCHSRHHCFS</sequence>
<accession>A0AAD7WPU5</accession>
<comment type="caution">
    <text evidence="1">The sequence shown here is derived from an EMBL/GenBank/DDBJ whole genome shotgun (WGS) entry which is preliminary data.</text>
</comment>
<gene>
    <name evidence="1" type="ORF">AAFF_G00329320</name>
</gene>
<name>A0AAD7WPU5_9TELE</name>
<dbReference type="EMBL" id="JAINUG010000050">
    <property type="protein sequence ID" value="KAJ8405011.1"/>
    <property type="molecule type" value="Genomic_DNA"/>
</dbReference>
<proteinExistence type="predicted"/>
<protein>
    <submittedName>
        <fullName evidence="1">Uncharacterized protein</fullName>
    </submittedName>
</protein>
<evidence type="ECO:0000313" key="2">
    <source>
        <dbReference type="Proteomes" id="UP001221898"/>
    </source>
</evidence>
<keyword evidence="2" id="KW-1185">Reference proteome</keyword>